<organism evidence="1 2">
    <name type="scientific">Parasponia andersonii</name>
    <name type="common">Sponia andersonii</name>
    <dbReference type="NCBI Taxonomy" id="3476"/>
    <lineage>
        <taxon>Eukaryota</taxon>
        <taxon>Viridiplantae</taxon>
        <taxon>Streptophyta</taxon>
        <taxon>Embryophyta</taxon>
        <taxon>Tracheophyta</taxon>
        <taxon>Spermatophyta</taxon>
        <taxon>Magnoliopsida</taxon>
        <taxon>eudicotyledons</taxon>
        <taxon>Gunneridae</taxon>
        <taxon>Pentapetalae</taxon>
        <taxon>rosids</taxon>
        <taxon>fabids</taxon>
        <taxon>Rosales</taxon>
        <taxon>Cannabaceae</taxon>
        <taxon>Parasponia</taxon>
    </lineage>
</organism>
<dbReference type="AlphaFoldDB" id="A0A2P5D8C4"/>
<comment type="caution">
    <text evidence="1">The sequence shown here is derived from an EMBL/GenBank/DDBJ whole genome shotgun (WGS) entry which is preliminary data.</text>
</comment>
<accession>A0A2P5D8C4</accession>
<dbReference type="Proteomes" id="UP000237105">
    <property type="component" value="Unassembled WGS sequence"/>
</dbReference>
<name>A0A2P5D8C4_PARAD</name>
<sequence length="71" mass="8094">MQKLYIIPQTRVVVSIVDNKQYSSKAPADKTLITTEINGIKAQKYNPLTKKKDKTRVTVVCLVFTTPSIYY</sequence>
<gene>
    <name evidence="1" type="ORF">PanWU01x14_086860</name>
</gene>
<protein>
    <submittedName>
        <fullName evidence="1">Uncharacterized protein</fullName>
    </submittedName>
</protein>
<dbReference type="EMBL" id="JXTB01000055">
    <property type="protein sequence ID" value="PON69563.1"/>
    <property type="molecule type" value="Genomic_DNA"/>
</dbReference>
<evidence type="ECO:0000313" key="2">
    <source>
        <dbReference type="Proteomes" id="UP000237105"/>
    </source>
</evidence>
<proteinExistence type="predicted"/>
<keyword evidence="2" id="KW-1185">Reference proteome</keyword>
<evidence type="ECO:0000313" key="1">
    <source>
        <dbReference type="EMBL" id="PON69563.1"/>
    </source>
</evidence>
<dbReference type="OrthoDB" id="10429983at2759"/>
<reference evidence="2" key="1">
    <citation type="submission" date="2016-06" db="EMBL/GenBank/DDBJ databases">
        <title>Parallel loss of symbiosis genes in relatives of nitrogen-fixing non-legume Parasponia.</title>
        <authorList>
            <person name="Van Velzen R."/>
            <person name="Holmer R."/>
            <person name="Bu F."/>
            <person name="Rutten L."/>
            <person name="Van Zeijl A."/>
            <person name="Liu W."/>
            <person name="Santuari L."/>
            <person name="Cao Q."/>
            <person name="Sharma T."/>
            <person name="Shen D."/>
            <person name="Roswanjaya Y."/>
            <person name="Wardhani T."/>
            <person name="Kalhor M.S."/>
            <person name="Jansen J."/>
            <person name="Van den Hoogen J."/>
            <person name="Gungor B."/>
            <person name="Hartog M."/>
            <person name="Hontelez J."/>
            <person name="Verver J."/>
            <person name="Yang W.-C."/>
            <person name="Schijlen E."/>
            <person name="Repin R."/>
            <person name="Schilthuizen M."/>
            <person name="Schranz E."/>
            <person name="Heidstra R."/>
            <person name="Miyata K."/>
            <person name="Fedorova E."/>
            <person name="Kohlen W."/>
            <person name="Bisseling T."/>
            <person name="Smit S."/>
            <person name="Geurts R."/>
        </authorList>
    </citation>
    <scope>NUCLEOTIDE SEQUENCE [LARGE SCALE GENOMIC DNA]</scope>
    <source>
        <strain evidence="2">cv. WU1-14</strain>
    </source>
</reference>